<name>A0A1H3F2L8_9RHOB</name>
<dbReference type="Gene3D" id="3.40.140.10">
    <property type="entry name" value="Cytidine Deaminase, domain 2"/>
    <property type="match status" value="1"/>
</dbReference>
<dbReference type="GO" id="GO:0003824">
    <property type="term" value="F:catalytic activity"/>
    <property type="evidence" value="ECO:0007669"/>
    <property type="project" value="InterPro"/>
</dbReference>
<dbReference type="EMBL" id="FNNP01000013">
    <property type="protein sequence ID" value="SDX85221.1"/>
    <property type="molecule type" value="Genomic_DNA"/>
</dbReference>
<evidence type="ECO:0000259" key="1">
    <source>
        <dbReference type="PROSITE" id="PS51747"/>
    </source>
</evidence>
<dbReference type="InterPro" id="IPR016193">
    <property type="entry name" value="Cytidine_deaminase-like"/>
</dbReference>
<dbReference type="STRING" id="985054.SAMN05444358_11321"/>
<dbReference type="InterPro" id="IPR002125">
    <property type="entry name" value="CMP_dCMP_dom"/>
</dbReference>
<feature type="domain" description="CMP/dCMP-type deaminase" evidence="1">
    <location>
        <begin position="57"/>
        <end position="169"/>
    </location>
</feature>
<sequence length="169" mass="18565">MDKIRKSEQNCHRPLVFARRGFLAASGFGAMTAGLSDSVVGQTSTRVDGAILQPSDPNDTTFMERAFEMRQYAIDHGDQGYGAVVVRGNVIIGQSWSRVILDQDPTAHAEMAAIRDAARRLNDRDLNQAVMYSSSRPCPMCEAAAYWAGVRLMFYGREIRSAGSPKLCS</sequence>
<protein>
    <submittedName>
        <fullName evidence="2">Cytidine and deoxycytidylate deaminase zinc-binding region</fullName>
    </submittedName>
</protein>
<dbReference type="OrthoDB" id="7768233at2"/>
<dbReference type="AlphaFoldDB" id="A0A1H3F2L8"/>
<dbReference type="SUPFAM" id="SSF53927">
    <property type="entry name" value="Cytidine deaminase-like"/>
    <property type="match status" value="1"/>
</dbReference>
<dbReference type="Pfam" id="PF00383">
    <property type="entry name" value="dCMP_cyt_deam_1"/>
    <property type="match status" value="1"/>
</dbReference>
<dbReference type="RefSeq" id="WP_083347820.1">
    <property type="nucleotide sequence ID" value="NZ_FNNP01000013.1"/>
</dbReference>
<proteinExistence type="predicted"/>
<dbReference type="PANTHER" id="PTHR11079:SF162">
    <property type="entry name" value="RIBOFLAVIN BIOSYNTHESIS PROTEIN PYRD, CHLOROPLASTIC"/>
    <property type="match status" value="1"/>
</dbReference>
<reference evidence="3" key="1">
    <citation type="submission" date="2016-10" db="EMBL/GenBank/DDBJ databases">
        <authorList>
            <person name="Varghese N."/>
            <person name="Submissions S."/>
        </authorList>
    </citation>
    <scope>NUCLEOTIDE SEQUENCE [LARGE SCALE GENOMIC DNA]</scope>
    <source>
        <strain evidence="3">DSM 27839</strain>
    </source>
</reference>
<organism evidence="2 3">
    <name type="scientific">Ruegeria halocynthiae</name>
    <dbReference type="NCBI Taxonomy" id="985054"/>
    <lineage>
        <taxon>Bacteria</taxon>
        <taxon>Pseudomonadati</taxon>
        <taxon>Pseudomonadota</taxon>
        <taxon>Alphaproteobacteria</taxon>
        <taxon>Rhodobacterales</taxon>
        <taxon>Roseobacteraceae</taxon>
        <taxon>Ruegeria</taxon>
    </lineage>
</organism>
<keyword evidence="3" id="KW-1185">Reference proteome</keyword>
<dbReference type="Proteomes" id="UP000183400">
    <property type="component" value="Unassembled WGS sequence"/>
</dbReference>
<evidence type="ECO:0000313" key="3">
    <source>
        <dbReference type="Proteomes" id="UP000183400"/>
    </source>
</evidence>
<accession>A0A1H3F2L8</accession>
<dbReference type="PANTHER" id="PTHR11079">
    <property type="entry name" value="CYTOSINE DEAMINASE FAMILY MEMBER"/>
    <property type="match status" value="1"/>
</dbReference>
<gene>
    <name evidence="2" type="ORF">SAMN05444358_11321</name>
</gene>
<dbReference type="CDD" id="cd01285">
    <property type="entry name" value="nucleoside_deaminase"/>
    <property type="match status" value="1"/>
</dbReference>
<evidence type="ECO:0000313" key="2">
    <source>
        <dbReference type="EMBL" id="SDX85221.1"/>
    </source>
</evidence>
<dbReference type="PROSITE" id="PS51747">
    <property type="entry name" value="CYT_DCMP_DEAMINASES_2"/>
    <property type="match status" value="1"/>
</dbReference>